<organism evidence="1">
    <name type="scientific">uncultured Caudovirales phage</name>
    <dbReference type="NCBI Taxonomy" id="2100421"/>
    <lineage>
        <taxon>Viruses</taxon>
        <taxon>Duplodnaviria</taxon>
        <taxon>Heunggongvirae</taxon>
        <taxon>Uroviricota</taxon>
        <taxon>Caudoviricetes</taxon>
        <taxon>Peduoviridae</taxon>
        <taxon>Maltschvirus</taxon>
        <taxon>Maltschvirus maltsch</taxon>
    </lineage>
</organism>
<dbReference type="EMBL" id="LR796697">
    <property type="protein sequence ID" value="CAB4160139.1"/>
    <property type="molecule type" value="Genomic_DNA"/>
</dbReference>
<protein>
    <submittedName>
        <fullName evidence="1">Uncharacterized protein</fullName>
    </submittedName>
</protein>
<gene>
    <name evidence="1" type="ORF">UFOVP723_77</name>
</gene>
<sequence>MTIIHLINDTYQVIDEATNSVLHQGSQEDCQLVMYAIEDARMIEEFILMMS</sequence>
<reference evidence="1" key="1">
    <citation type="submission" date="2020-04" db="EMBL/GenBank/DDBJ databases">
        <authorList>
            <person name="Chiriac C."/>
            <person name="Salcher M."/>
            <person name="Ghai R."/>
            <person name="Kavagutti S V."/>
        </authorList>
    </citation>
    <scope>NUCLEOTIDE SEQUENCE</scope>
</reference>
<accession>A0A6J5NL71</accession>
<proteinExistence type="predicted"/>
<name>A0A6J5NL71_9CAUD</name>
<evidence type="ECO:0000313" key="1">
    <source>
        <dbReference type="EMBL" id="CAB4160139.1"/>
    </source>
</evidence>